<proteinExistence type="predicted"/>
<gene>
    <name evidence="2" type="ORF">NEF87_001866</name>
</gene>
<reference evidence="2" key="1">
    <citation type="submission" date="2022-09" db="EMBL/GenBank/DDBJ databases">
        <title>Actin cytoskeleton and complex cell architecture in an #Asgard archaeon.</title>
        <authorList>
            <person name="Ponce Toledo R.I."/>
            <person name="Schleper C."/>
            <person name="Rodrigues Oliveira T."/>
            <person name="Wollweber F."/>
            <person name="Xu J."/>
            <person name="Rittmann S."/>
            <person name="Klingl A."/>
            <person name="Pilhofer M."/>
        </authorList>
    </citation>
    <scope>NUCLEOTIDE SEQUENCE</scope>
    <source>
        <strain evidence="2">B-35</strain>
    </source>
</reference>
<name>A0ABY6HPZ2_9ARCH</name>
<feature type="transmembrane region" description="Helical" evidence="1">
    <location>
        <begin position="527"/>
        <end position="545"/>
    </location>
</feature>
<protein>
    <submittedName>
        <fullName evidence="2">Uncharacterized protein</fullName>
    </submittedName>
</protein>
<dbReference type="SUPFAM" id="SSF101898">
    <property type="entry name" value="NHL repeat"/>
    <property type="match status" value="1"/>
</dbReference>
<dbReference type="PANTHER" id="PTHR35580:SF1">
    <property type="entry name" value="PHYTASE-LIKE DOMAIN-CONTAINING PROTEIN"/>
    <property type="match status" value="1"/>
</dbReference>
<organism evidence="2 3">
    <name type="scientific">Candidatus Lokiarchaeum ossiferum</name>
    <dbReference type="NCBI Taxonomy" id="2951803"/>
    <lineage>
        <taxon>Archaea</taxon>
        <taxon>Promethearchaeati</taxon>
        <taxon>Promethearchaeota</taxon>
        <taxon>Promethearchaeia</taxon>
        <taxon>Promethearchaeales</taxon>
        <taxon>Promethearchaeaceae</taxon>
        <taxon>Candidatus Lokiarchaeum</taxon>
    </lineage>
</organism>
<dbReference type="EMBL" id="CP104013">
    <property type="protein sequence ID" value="UYP45581.1"/>
    <property type="molecule type" value="Genomic_DNA"/>
</dbReference>
<keyword evidence="1" id="KW-0472">Membrane</keyword>
<dbReference type="InterPro" id="IPR052918">
    <property type="entry name" value="Motility_Chemotaxis_Reg"/>
</dbReference>
<dbReference type="PANTHER" id="PTHR35580">
    <property type="entry name" value="CELL SURFACE GLYCOPROTEIN (S-LAYER PROTEIN)-LIKE PROTEIN"/>
    <property type="match status" value="1"/>
</dbReference>
<evidence type="ECO:0000256" key="1">
    <source>
        <dbReference type="SAM" id="Phobius"/>
    </source>
</evidence>
<feature type="transmembrane region" description="Helical" evidence="1">
    <location>
        <begin position="12"/>
        <end position="32"/>
    </location>
</feature>
<sequence>MRFLTLLLKKKTNAAMCAFIFLVFPLNILEIIPISADMGQNDEFSSLVPIKNVPKSATDLNSMIIKFGGDGTDRAYGATKDIFNNTYICGLTTSVNFTVTANASQVNYGGGDWDGFVMKISSQNQLLYSSYFGGNRLDNLGDVYFNSYNELLIVGSSTSSDIPYLDSSFPEKTANENNFVLVMDFETMQISNISFFGGSGFDNVHRSTMDSNGNIILIGDTDSKDLPTSKDSIQQELKGENDLFICNYSRLSHSFEYITYFGGSDTEAEPAIAVNADGLIGIIGYTRSTDVNLTSNAYQTHLGGGNDVLISVLNVSARKVEFCTYFGGNGGDFGYGIAFSKDNELVVSGNTYSSNFPTMNAQDSTNNGEFDVFLSIFSANLYGLKYSSYYGGNGEDQISGLKITKDNLVIIYGSTASEDFPTTESAIQSTLNGENDGFIAIVNLNGMIEFSTFFGGINQDNFWNLCICSESNEIILPGSSNSLDFPRLNEVSSLEEGQEIDGFVCIFSIDALIGGAIEKIGSSSVSSFPLISIMVGALFMTILLLKKNSKIRA</sequence>
<keyword evidence="3" id="KW-1185">Reference proteome</keyword>
<evidence type="ECO:0000313" key="3">
    <source>
        <dbReference type="Proteomes" id="UP001208689"/>
    </source>
</evidence>
<dbReference type="Proteomes" id="UP001208689">
    <property type="component" value="Chromosome"/>
</dbReference>
<evidence type="ECO:0000313" key="2">
    <source>
        <dbReference type="EMBL" id="UYP45581.1"/>
    </source>
</evidence>
<accession>A0ABY6HPZ2</accession>
<keyword evidence="1" id="KW-1133">Transmembrane helix</keyword>
<keyword evidence="1" id="KW-0812">Transmembrane</keyword>